<keyword evidence="5 7" id="KW-1133">Transmembrane helix</keyword>
<dbReference type="Proteomes" id="UP000530571">
    <property type="component" value="Unassembled WGS sequence"/>
</dbReference>
<keyword evidence="3" id="KW-1003">Cell membrane</keyword>
<keyword evidence="4 7" id="KW-0812">Transmembrane</keyword>
<dbReference type="RefSeq" id="WP_246413482.1">
    <property type="nucleotide sequence ID" value="NZ_JACIDZ010000001.1"/>
</dbReference>
<evidence type="ECO:0000256" key="1">
    <source>
        <dbReference type="ARBA" id="ARBA00004141"/>
    </source>
</evidence>
<evidence type="ECO:0000313" key="9">
    <source>
        <dbReference type="Proteomes" id="UP000530571"/>
    </source>
</evidence>
<feature type="transmembrane region" description="Helical" evidence="7">
    <location>
        <begin position="88"/>
        <end position="110"/>
    </location>
</feature>
<feature type="transmembrane region" description="Helical" evidence="7">
    <location>
        <begin position="58"/>
        <end position="82"/>
    </location>
</feature>
<feature type="transmembrane region" description="Helical" evidence="7">
    <location>
        <begin position="131"/>
        <end position="149"/>
    </location>
</feature>
<feature type="transmembrane region" description="Helical" evidence="7">
    <location>
        <begin position="7"/>
        <end position="25"/>
    </location>
</feature>
<gene>
    <name evidence="8" type="ORF">GGR30_000145</name>
</gene>
<comment type="similarity">
    <text evidence="2">Belongs to the CbiQ family.</text>
</comment>
<evidence type="ECO:0000256" key="7">
    <source>
        <dbReference type="SAM" id="Phobius"/>
    </source>
</evidence>
<dbReference type="InterPro" id="IPR003339">
    <property type="entry name" value="ABC/ECF_trnsptr_transmembrane"/>
</dbReference>
<dbReference type="PANTHER" id="PTHR34857">
    <property type="entry name" value="SLL0384 PROTEIN"/>
    <property type="match status" value="1"/>
</dbReference>
<keyword evidence="9" id="KW-1185">Reference proteome</keyword>
<dbReference type="InterPro" id="IPR051611">
    <property type="entry name" value="ECF_transporter_component"/>
</dbReference>
<evidence type="ECO:0000256" key="4">
    <source>
        <dbReference type="ARBA" id="ARBA00022692"/>
    </source>
</evidence>
<keyword evidence="6 7" id="KW-0472">Membrane</keyword>
<dbReference type="PANTHER" id="PTHR34857:SF2">
    <property type="entry name" value="SLL0384 PROTEIN"/>
    <property type="match status" value="1"/>
</dbReference>
<dbReference type="Pfam" id="PF02361">
    <property type="entry name" value="CbiQ"/>
    <property type="match status" value="1"/>
</dbReference>
<evidence type="ECO:0000313" key="8">
    <source>
        <dbReference type="EMBL" id="MBB4120250.1"/>
    </source>
</evidence>
<dbReference type="CDD" id="cd16914">
    <property type="entry name" value="EcfT"/>
    <property type="match status" value="1"/>
</dbReference>
<accession>A0A7W6P821</accession>
<organism evidence="8 9">
    <name type="scientific">Martelella radicis</name>
    <dbReference type="NCBI Taxonomy" id="1397476"/>
    <lineage>
        <taxon>Bacteria</taxon>
        <taxon>Pseudomonadati</taxon>
        <taxon>Pseudomonadota</taxon>
        <taxon>Alphaproteobacteria</taxon>
        <taxon>Hyphomicrobiales</taxon>
        <taxon>Aurantimonadaceae</taxon>
        <taxon>Martelella</taxon>
    </lineage>
</organism>
<dbReference type="EMBL" id="JACIDZ010000001">
    <property type="protein sequence ID" value="MBB4120250.1"/>
    <property type="molecule type" value="Genomic_DNA"/>
</dbReference>
<protein>
    <submittedName>
        <fullName evidence="8">Cobalt/nickel transport system permease protein</fullName>
    </submittedName>
</protein>
<sequence>MNLPADLRLRMVTVFAVVAMMTPLAHFRPAAAYLALVLCLAFTRGSGIAWRRLLHLEAFLVVLLITLPFAVAGTPLVTVFGFTASAEGVVRALVVALKVTASVLLLNIAFEGVEPVRLGQSLDALRMPKKLVHIFIALVRYLGVIRGEFSRLQEAMKLRAFQPRSNRHTFQTYGNMIGMLLVRATARAERIEEAMRMRGFAGRYPVSEPAPLTVRDVLGAALVAGAALVVLISDLALSRDVSWPL</sequence>
<comment type="caution">
    <text evidence="8">The sequence shown here is derived from an EMBL/GenBank/DDBJ whole genome shotgun (WGS) entry which is preliminary data.</text>
</comment>
<evidence type="ECO:0000256" key="6">
    <source>
        <dbReference type="ARBA" id="ARBA00023136"/>
    </source>
</evidence>
<evidence type="ECO:0000256" key="5">
    <source>
        <dbReference type="ARBA" id="ARBA00022989"/>
    </source>
</evidence>
<evidence type="ECO:0000256" key="2">
    <source>
        <dbReference type="ARBA" id="ARBA00008564"/>
    </source>
</evidence>
<feature type="transmembrane region" description="Helical" evidence="7">
    <location>
        <begin position="31"/>
        <end position="51"/>
    </location>
</feature>
<proteinExistence type="inferred from homology"/>
<dbReference type="GO" id="GO:0005886">
    <property type="term" value="C:plasma membrane"/>
    <property type="evidence" value="ECO:0007669"/>
    <property type="project" value="UniProtKB-ARBA"/>
</dbReference>
<comment type="subcellular location">
    <subcellularLocation>
        <location evidence="1">Membrane</location>
        <topology evidence="1">Multi-pass membrane protein</topology>
    </subcellularLocation>
</comment>
<reference evidence="8 9" key="1">
    <citation type="submission" date="2020-08" db="EMBL/GenBank/DDBJ databases">
        <title>Genomic Encyclopedia of Type Strains, Phase IV (KMG-IV): sequencing the most valuable type-strain genomes for metagenomic binning, comparative biology and taxonomic classification.</title>
        <authorList>
            <person name="Goeker M."/>
        </authorList>
    </citation>
    <scope>NUCLEOTIDE SEQUENCE [LARGE SCALE GENOMIC DNA]</scope>
    <source>
        <strain evidence="8 9">DSM 28101</strain>
    </source>
</reference>
<name>A0A7W6P821_9HYPH</name>
<dbReference type="AlphaFoldDB" id="A0A7W6P821"/>
<evidence type="ECO:0000256" key="3">
    <source>
        <dbReference type="ARBA" id="ARBA00022475"/>
    </source>
</evidence>